<dbReference type="AlphaFoldDB" id="A0A926ZHQ3"/>
<sequence length="817" mass="84167">MNNSNSRCFWSSIFTFLACAIAASTSAQSVPDATLPVNSTVTTNDDILTIEGGTRAGSNLFHSFQEFSVPTDTAAFFNNPLSIENIITRVTGGNVSNIDGIIRANGNANLFLLNPNGIIFGSNARLDIGGSFVGTTAESVVFADGIKFSPTNPSSTPLLTIDVPVGLQLGSNPGTIVVQGTGHTARFTFFTDVSGLNPDSYNLKVKPGNTLALIGGNLSLEGGLLLASGGRIELGSVTHGSAILNSHPQGFALSYPATNRFGNIQIDQKALADVSGFTAGSVQMQGQQVNIESGSLVLVQNQGNQSAGNITVNAIESLHISGIAPDLSNPSSVISETRSTGAAGNITLTSPLIQIQNGGVVRNRTFSNGRGGDIILNATNELNVSGQTGIGLFSGSSQIFATTHADGAGGNVSITSRNFSITNSGQVGARTYNLGPGGNLTVQADSILIVSPTPPPGGVYGVTTAPSLLSVSTFGSGNTGNLTINTRTLSVQNGGILSASTLDRGNAGTLRIDASESVEVKDRVSQQDTSYIGAAGLSFRGFGGDLRGDAGQVTIDTPVLKVSNDARIFVQNQGLGNAGTLRINADRIQLDTGGNISASTKVGEGGNINLQIADLLQMRRGSFISAEAGGRGNGGNITLNAPVMVSLENSDIIANAVQGNGGNIHITTQGIFRSSDSNITASSELGLSGTVNISNPNLEAKHIPIVVNNNFVTEAPVIASSCLNRRNGQQGRFVATGNGGLSETPDSLIIPYEVTQVRTVGSLLGRENQTSEINNSLLPNYFVREATGFTVSPDGSVILVTNLSQLEPTQNIICASN</sequence>
<feature type="domain" description="Filamentous haemagglutinin FhaB/tRNA nuclease CdiA-like TPS" evidence="2">
    <location>
        <begin position="32"/>
        <end position="143"/>
    </location>
</feature>
<dbReference type="Proteomes" id="UP000641646">
    <property type="component" value="Unassembled WGS sequence"/>
</dbReference>
<dbReference type="SUPFAM" id="SSF51126">
    <property type="entry name" value="Pectin lyase-like"/>
    <property type="match status" value="4"/>
</dbReference>
<accession>A0A926ZHQ3</accession>
<evidence type="ECO:0000256" key="1">
    <source>
        <dbReference type="SAM" id="SignalP"/>
    </source>
</evidence>
<dbReference type="InterPro" id="IPR012334">
    <property type="entry name" value="Pectin_lyas_fold"/>
</dbReference>
<keyword evidence="1" id="KW-0732">Signal</keyword>
<dbReference type="InterPro" id="IPR008638">
    <property type="entry name" value="FhaB/CdiA-like_TPS"/>
</dbReference>
<name>A0A926ZHQ3_9CYAN</name>
<keyword evidence="4" id="KW-1185">Reference proteome</keyword>
<evidence type="ECO:0000259" key="2">
    <source>
        <dbReference type="SMART" id="SM00912"/>
    </source>
</evidence>
<comment type="caution">
    <text evidence="3">The sequence shown here is derived from an EMBL/GenBank/DDBJ whole genome shotgun (WGS) entry which is preliminary data.</text>
</comment>
<dbReference type="RefSeq" id="WP_190466042.1">
    <property type="nucleotide sequence ID" value="NZ_JACJPW010000044.1"/>
</dbReference>
<reference evidence="3" key="2">
    <citation type="submission" date="2020-08" db="EMBL/GenBank/DDBJ databases">
        <authorList>
            <person name="Chen M."/>
            <person name="Teng W."/>
            <person name="Zhao L."/>
            <person name="Hu C."/>
            <person name="Zhou Y."/>
            <person name="Han B."/>
            <person name="Song L."/>
            <person name="Shu W."/>
        </authorList>
    </citation>
    <scope>NUCLEOTIDE SEQUENCE</scope>
    <source>
        <strain evidence="3">FACHB-1375</strain>
    </source>
</reference>
<dbReference type="SMART" id="SM00912">
    <property type="entry name" value="Haemagg_act"/>
    <property type="match status" value="1"/>
</dbReference>
<feature type="chain" id="PRO_5037119175" evidence="1">
    <location>
        <begin position="30"/>
        <end position="817"/>
    </location>
</feature>
<dbReference type="NCBIfam" id="TIGR01901">
    <property type="entry name" value="adhes_NPXG"/>
    <property type="match status" value="1"/>
</dbReference>
<dbReference type="InterPro" id="IPR011050">
    <property type="entry name" value="Pectin_lyase_fold/virulence"/>
</dbReference>
<dbReference type="EMBL" id="JACJPW010000044">
    <property type="protein sequence ID" value="MBD2182874.1"/>
    <property type="molecule type" value="Genomic_DNA"/>
</dbReference>
<dbReference type="Pfam" id="PF05860">
    <property type="entry name" value="TPS"/>
    <property type="match status" value="1"/>
</dbReference>
<reference evidence="3" key="1">
    <citation type="journal article" date="2015" name="ISME J.">
        <title>Draft Genome Sequence of Streptomyces incarnatus NRRL8089, which Produces the Nucleoside Antibiotic Sinefungin.</title>
        <authorList>
            <person name="Oshima K."/>
            <person name="Hattori M."/>
            <person name="Shimizu H."/>
            <person name="Fukuda K."/>
            <person name="Nemoto M."/>
            <person name="Inagaki K."/>
            <person name="Tamura T."/>
        </authorList>
    </citation>
    <scope>NUCLEOTIDE SEQUENCE</scope>
    <source>
        <strain evidence="3">FACHB-1375</strain>
    </source>
</reference>
<organism evidence="3 4">
    <name type="scientific">Aerosakkonema funiforme FACHB-1375</name>
    <dbReference type="NCBI Taxonomy" id="2949571"/>
    <lineage>
        <taxon>Bacteria</taxon>
        <taxon>Bacillati</taxon>
        <taxon>Cyanobacteriota</taxon>
        <taxon>Cyanophyceae</taxon>
        <taxon>Oscillatoriophycideae</taxon>
        <taxon>Aerosakkonematales</taxon>
        <taxon>Aerosakkonemataceae</taxon>
        <taxon>Aerosakkonema</taxon>
    </lineage>
</organism>
<gene>
    <name evidence="3" type="ORF">H6G03_17685</name>
</gene>
<evidence type="ECO:0000313" key="3">
    <source>
        <dbReference type="EMBL" id="MBD2182874.1"/>
    </source>
</evidence>
<dbReference type="Gene3D" id="2.160.20.10">
    <property type="entry name" value="Single-stranded right-handed beta-helix, Pectin lyase-like"/>
    <property type="match status" value="2"/>
</dbReference>
<evidence type="ECO:0000313" key="4">
    <source>
        <dbReference type="Proteomes" id="UP000641646"/>
    </source>
</evidence>
<feature type="signal peptide" evidence="1">
    <location>
        <begin position="1"/>
        <end position="29"/>
    </location>
</feature>
<proteinExistence type="predicted"/>
<dbReference type="PROSITE" id="PS51257">
    <property type="entry name" value="PROKAR_LIPOPROTEIN"/>
    <property type="match status" value="1"/>
</dbReference>
<protein>
    <submittedName>
        <fullName evidence="3">Filamentous hemagglutinin N-terminal domain-containing protein</fullName>
    </submittedName>
</protein>